<dbReference type="SUPFAM" id="SSF53850">
    <property type="entry name" value="Periplasmic binding protein-like II"/>
    <property type="match status" value="1"/>
</dbReference>
<evidence type="ECO:0000256" key="11">
    <source>
        <dbReference type="SAM" id="Phobius"/>
    </source>
</evidence>
<evidence type="ECO:0000313" key="15">
    <source>
        <dbReference type="Proteomes" id="UP001188597"/>
    </source>
</evidence>
<gene>
    <name evidence="14" type="ORF">RJ639_031270</name>
</gene>
<sequence>MAMVVWLFVALIITQSFTASFASMLTAQRLEPRISDIETLKKTNASVGYSKGTYIEYYLTNASNTQHNKLAAFESTQEFANALRSGEIEAVFLSVAKAKLFLSQYCRSFTKAGETYKVGGLGCVSLFPPSVLHNAFSKGFPHLRDINEALLNVSENGMLRQLEKEYIMSEKCVESELSTDENGSLSLQSFWVLFVLTGGTSTVALTIYVVVGFKKRCTRMLDKHESVCTSVMAVVTNMWHQRRMFSRTVQDAESPIRNPPNA</sequence>
<keyword evidence="2" id="KW-0813">Transport</keyword>
<feature type="transmembrane region" description="Helical" evidence="11">
    <location>
        <begin position="190"/>
        <end position="213"/>
    </location>
</feature>
<evidence type="ECO:0000256" key="6">
    <source>
        <dbReference type="ARBA" id="ARBA00023136"/>
    </source>
</evidence>
<keyword evidence="7" id="KW-0675">Receptor</keyword>
<keyword evidence="8" id="KW-0325">Glycoprotein</keyword>
<dbReference type="Gene3D" id="3.40.190.10">
    <property type="entry name" value="Periplasmic binding protein-like II"/>
    <property type="match status" value="2"/>
</dbReference>
<evidence type="ECO:0000256" key="8">
    <source>
        <dbReference type="ARBA" id="ARBA00023180"/>
    </source>
</evidence>
<evidence type="ECO:0000256" key="5">
    <source>
        <dbReference type="ARBA" id="ARBA00023065"/>
    </source>
</evidence>
<evidence type="ECO:0000313" key="14">
    <source>
        <dbReference type="EMBL" id="KAK3036298.1"/>
    </source>
</evidence>
<evidence type="ECO:0000256" key="1">
    <source>
        <dbReference type="ARBA" id="ARBA00004141"/>
    </source>
</evidence>
<organism evidence="14 15">
    <name type="scientific">Escallonia herrerae</name>
    <dbReference type="NCBI Taxonomy" id="1293975"/>
    <lineage>
        <taxon>Eukaryota</taxon>
        <taxon>Viridiplantae</taxon>
        <taxon>Streptophyta</taxon>
        <taxon>Embryophyta</taxon>
        <taxon>Tracheophyta</taxon>
        <taxon>Spermatophyta</taxon>
        <taxon>Magnoliopsida</taxon>
        <taxon>eudicotyledons</taxon>
        <taxon>Gunneridae</taxon>
        <taxon>Pentapetalae</taxon>
        <taxon>asterids</taxon>
        <taxon>campanulids</taxon>
        <taxon>Escalloniales</taxon>
        <taxon>Escalloniaceae</taxon>
        <taxon>Escallonia</taxon>
    </lineage>
</organism>
<evidence type="ECO:0000256" key="4">
    <source>
        <dbReference type="ARBA" id="ARBA00022989"/>
    </source>
</evidence>
<dbReference type="AlphaFoldDB" id="A0AA89BD37"/>
<keyword evidence="3 11" id="KW-0812">Transmembrane</keyword>
<evidence type="ECO:0000256" key="10">
    <source>
        <dbReference type="ARBA" id="ARBA00023303"/>
    </source>
</evidence>
<evidence type="ECO:0000256" key="12">
    <source>
        <dbReference type="SAM" id="SignalP"/>
    </source>
</evidence>
<feature type="signal peptide" evidence="12">
    <location>
        <begin position="1"/>
        <end position="18"/>
    </location>
</feature>
<protein>
    <recommendedName>
        <fullName evidence="13">Ionotropic glutamate receptor C-terminal domain-containing protein</fullName>
    </recommendedName>
</protein>
<keyword evidence="12" id="KW-0732">Signal</keyword>
<keyword evidence="4 11" id="KW-1133">Transmembrane helix</keyword>
<feature type="domain" description="Ionotropic glutamate receptor C-terminal" evidence="13">
    <location>
        <begin position="2"/>
        <end position="199"/>
    </location>
</feature>
<evidence type="ECO:0000256" key="2">
    <source>
        <dbReference type="ARBA" id="ARBA00022448"/>
    </source>
</evidence>
<dbReference type="Proteomes" id="UP001188597">
    <property type="component" value="Unassembled WGS sequence"/>
</dbReference>
<accession>A0AA89BD37</accession>
<reference evidence="14" key="1">
    <citation type="submission" date="2022-12" db="EMBL/GenBank/DDBJ databases">
        <title>Draft genome assemblies for two species of Escallonia (Escalloniales).</title>
        <authorList>
            <person name="Chanderbali A."/>
            <person name="Dervinis C."/>
            <person name="Anghel I."/>
            <person name="Soltis D."/>
            <person name="Soltis P."/>
            <person name="Zapata F."/>
        </authorList>
    </citation>
    <scope>NUCLEOTIDE SEQUENCE</scope>
    <source>
        <strain evidence="14">UCBG64.0493</strain>
        <tissue evidence="14">Leaf</tissue>
    </source>
</reference>
<evidence type="ECO:0000256" key="3">
    <source>
        <dbReference type="ARBA" id="ARBA00022692"/>
    </source>
</evidence>
<dbReference type="EMBL" id="JAVXUP010000151">
    <property type="protein sequence ID" value="KAK3036298.1"/>
    <property type="molecule type" value="Genomic_DNA"/>
</dbReference>
<keyword evidence="15" id="KW-1185">Reference proteome</keyword>
<keyword evidence="9" id="KW-1071">Ligand-gated ion channel</keyword>
<comment type="caution">
    <text evidence="14">The sequence shown here is derived from an EMBL/GenBank/DDBJ whole genome shotgun (WGS) entry which is preliminary data.</text>
</comment>
<keyword evidence="5" id="KW-0406">Ion transport</keyword>
<dbReference type="GO" id="GO:0016020">
    <property type="term" value="C:membrane"/>
    <property type="evidence" value="ECO:0007669"/>
    <property type="project" value="UniProtKB-SubCell"/>
</dbReference>
<evidence type="ECO:0000256" key="9">
    <source>
        <dbReference type="ARBA" id="ARBA00023286"/>
    </source>
</evidence>
<dbReference type="InterPro" id="IPR015683">
    <property type="entry name" value="Ionotropic_Glu_rcpt"/>
</dbReference>
<dbReference type="GO" id="GO:0015276">
    <property type="term" value="F:ligand-gated monoatomic ion channel activity"/>
    <property type="evidence" value="ECO:0007669"/>
    <property type="project" value="InterPro"/>
</dbReference>
<comment type="subcellular location">
    <subcellularLocation>
        <location evidence="1">Membrane</location>
        <topology evidence="1">Multi-pass membrane protein</topology>
    </subcellularLocation>
</comment>
<dbReference type="InterPro" id="IPR001320">
    <property type="entry name" value="Iontro_rcpt_C"/>
</dbReference>
<proteinExistence type="predicted"/>
<evidence type="ECO:0000256" key="7">
    <source>
        <dbReference type="ARBA" id="ARBA00023170"/>
    </source>
</evidence>
<keyword evidence="10" id="KW-0407">Ion channel</keyword>
<dbReference type="Pfam" id="PF00060">
    <property type="entry name" value="Lig_chan"/>
    <property type="match status" value="1"/>
</dbReference>
<keyword evidence="6 11" id="KW-0472">Membrane</keyword>
<feature type="chain" id="PRO_5041696676" description="Ionotropic glutamate receptor C-terminal domain-containing protein" evidence="12">
    <location>
        <begin position="19"/>
        <end position="262"/>
    </location>
</feature>
<evidence type="ECO:0000259" key="13">
    <source>
        <dbReference type="Pfam" id="PF00060"/>
    </source>
</evidence>
<dbReference type="PANTHER" id="PTHR18966">
    <property type="entry name" value="IONOTROPIC GLUTAMATE RECEPTOR"/>
    <property type="match status" value="1"/>
</dbReference>
<name>A0AA89BD37_9ASTE</name>